<dbReference type="GO" id="GO:0098797">
    <property type="term" value="C:plasma membrane protein complex"/>
    <property type="evidence" value="ECO:0007669"/>
    <property type="project" value="TreeGrafter"/>
</dbReference>
<evidence type="ECO:0000256" key="7">
    <source>
        <dbReference type="ARBA" id="ARBA00022927"/>
    </source>
</evidence>
<gene>
    <name evidence="13" type="ORF">BHW43_07275</name>
</gene>
<keyword evidence="5" id="KW-0997">Cell inner membrane</keyword>
<dbReference type="GO" id="GO:0031992">
    <property type="term" value="F:energy transducer activity"/>
    <property type="evidence" value="ECO:0007669"/>
    <property type="project" value="TreeGrafter"/>
</dbReference>
<dbReference type="Proteomes" id="UP000186777">
    <property type="component" value="Unassembled WGS sequence"/>
</dbReference>
<dbReference type="Gene3D" id="3.30.1150.10">
    <property type="match status" value="1"/>
</dbReference>
<proteinExistence type="inferred from homology"/>
<dbReference type="STRING" id="626940.BHW43_07275"/>
<feature type="region of interest" description="Disordered" evidence="10">
    <location>
        <begin position="110"/>
        <end position="175"/>
    </location>
</feature>
<evidence type="ECO:0000256" key="9">
    <source>
        <dbReference type="ARBA" id="ARBA00023136"/>
    </source>
</evidence>
<evidence type="ECO:0000256" key="8">
    <source>
        <dbReference type="ARBA" id="ARBA00022989"/>
    </source>
</evidence>
<comment type="similarity">
    <text evidence="2">Belongs to the TonB family.</text>
</comment>
<accession>A0A1Q6R494</accession>
<name>A0A1Q6R494_9FIRM</name>
<evidence type="ECO:0000256" key="4">
    <source>
        <dbReference type="ARBA" id="ARBA00022475"/>
    </source>
</evidence>
<protein>
    <recommendedName>
        <fullName evidence="12">TonB C-terminal domain-containing protein</fullName>
    </recommendedName>
</protein>
<dbReference type="PANTHER" id="PTHR33446">
    <property type="entry name" value="PROTEIN TONB-RELATED"/>
    <property type="match status" value="1"/>
</dbReference>
<evidence type="ECO:0000256" key="10">
    <source>
        <dbReference type="SAM" id="MobiDB-lite"/>
    </source>
</evidence>
<evidence type="ECO:0000313" key="14">
    <source>
        <dbReference type="Proteomes" id="UP000186777"/>
    </source>
</evidence>
<dbReference type="GO" id="GO:0015031">
    <property type="term" value="P:protein transport"/>
    <property type="evidence" value="ECO:0007669"/>
    <property type="project" value="UniProtKB-KW"/>
</dbReference>
<dbReference type="InterPro" id="IPR037682">
    <property type="entry name" value="TonB_C"/>
</dbReference>
<dbReference type="AlphaFoldDB" id="A0A1Q6R494"/>
<keyword evidence="7" id="KW-0653">Protein transport</keyword>
<keyword evidence="8 11" id="KW-1133">Transmembrane helix</keyword>
<dbReference type="EMBL" id="MNTG01000032">
    <property type="protein sequence ID" value="OLA37183.1"/>
    <property type="molecule type" value="Genomic_DNA"/>
</dbReference>
<dbReference type="PROSITE" id="PS52015">
    <property type="entry name" value="TONB_CTD"/>
    <property type="match status" value="1"/>
</dbReference>
<evidence type="ECO:0000256" key="3">
    <source>
        <dbReference type="ARBA" id="ARBA00022448"/>
    </source>
</evidence>
<dbReference type="SUPFAM" id="SSF74653">
    <property type="entry name" value="TolA/TonB C-terminal domain"/>
    <property type="match status" value="1"/>
</dbReference>
<dbReference type="NCBIfam" id="TIGR01352">
    <property type="entry name" value="tonB_Cterm"/>
    <property type="match status" value="1"/>
</dbReference>
<feature type="transmembrane region" description="Helical" evidence="11">
    <location>
        <begin position="21"/>
        <end position="39"/>
    </location>
</feature>
<evidence type="ECO:0000256" key="5">
    <source>
        <dbReference type="ARBA" id="ARBA00022519"/>
    </source>
</evidence>
<keyword evidence="4" id="KW-1003">Cell membrane</keyword>
<evidence type="ECO:0000256" key="1">
    <source>
        <dbReference type="ARBA" id="ARBA00004383"/>
    </source>
</evidence>
<keyword evidence="6 11" id="KW-0812">Transmembrane</keyword>
<dbReference type="InterPro" id="IPR006260">
    <property type="entry name" value="TonB/TolA_C"/>
</dbReference>
<reference evidence="13 14" key="1">
    <citation type="journal article" date="2016" name="Nat. Biotechnol.">
        <title>Measurement of bacterial replication rates in microbial communities.</title>
        <authorList>
            <person name="Brown C.T."/>
            <person name="Olm M.R."/>
            <person name="Thomas B.C."/>
            <person name="Banfield J.F."/>
        </authorList>
    </citation>
    <scope>NUCLEOTIDE SEQUENCE [LARGE SCALE GENOMIC DNA]</scope>
    <source>
        <strain evidence="13">46_33</strain>
    </source>
</reference>
<keyword evidence="3" id="KW-0813">Transport</keyword>
<dbReference type="GO" id="GO:0055085">
    <property type="term" value="P:transmembrane transport"/>
    <property type="evidence" value="ECO:0007669"/>
    <property type="project" value="InterPro"/>
</dbReference>
<comment type="caution">
    <text evidence="13">The sequence shown here is derived from an EMBL/GenBank/DDBJ whole genome shotgun (WGS) entry which is preliminary data.</text>
</comment>
<feature type="domain" description="TonB C-terminal" evidence="12">
    <location>
        <begin position="167"/>
        <end position="260"/>
    </location>
</feature>
<sequence length="260" mass="26255">MKQIEKLQAKARQRFGFCGSLIIHFILFVALAFSGVFAIQPPAADADTVVFFDAGGGGGGGGGADEAVADAADDGEEQVEEVMEEETITLPDGKIEHKQVVKHVVKHVPAGAKKGSGSGSGGGHGTGHGTGTGSGIGPGSGSGSGGGHGAGHGTGVSDGVGPGIARNPKVPPRVASTAAPVYPQALRDAGIGGRVVVRGVVGIDGRVESAEVVRSSGNSTLDNNALSAFYKWRFSAAKNDAGQKVRCYFVQGFPFVIEYK</sequence>
<organism evidence="13 14">
    <name type="scientific">Phascolarctobacterium succinatutens</name>
    <dbReference type="NCBI Taxonomy" id="626940"/>
    <lineage>
        <taxon>Bacteria</taxon>
        <taxon>Bacillati</taxon>
        <taxon>Bacillota</taxon>
        <taxon>Negativicutes</taxon>
        <taxon>Acidaminococcales</taxon>
        <taxon>Acidaminococcaceae</taxon>
        <taxon>Phascolarctobacterium</taxon>
    </lineage>
</organism>
<evidence type="ECO:0000259" key="12">
    <source>
        <dbReference type="PROSITE" id="PS52015"/>
    </source>
</evidence>
<dbReference type="InterPro" id="IPR051045">
    <property type="entry name" value="TonB-dependent_transducer"/>
</dbReference>
<evidence type="ECO:0000256" key="11">
    <source>
        <dbReference type="SAM" id="Phobius"/>
    </source>
</evidence>
<feature type="compositionally biased region" description="Gly residues" evidence="10">
    <location>
        <begin position="114"/>
        <end position="162"/>
    </location>
</feature>
<keyword evidence="9 11" id="KW-0472">Membrane</keyword>
<evidence type="ECO:0000256" key="6">
    <source>
        <dbReference type="ARBA" id="ARBA00022692"/>
    </source>
</evidence>
<evidence type="ECO:0000313" key="13">
    <source>
        <dbReference type="EMBL" id="OLA37183.1"/>
    </source>
</evidence>
<evidence type="ECO:0000256" key="2">
    <source>
        <dbReference type="ARBA" id="ARBA00006555"/>
    </source>
</evidence>
<comment type="subcellular location">
    <subcellularLocation>
        <location evidence="1">Cell inner membrane</location>
        <topology evidence="1">Single-pass membrane protein</topology>
        <orientation evidence="1">Periplasmic side</orientation>
    </subcellularLocation>
</comment>
<dbReference type="PANTHER" id="PTHR33446:SF2">
    <property type="entry name" value="PROTEIN TONB"/>
    <property type="match status" value="1"/>
</dbReference>
<dbReference type="RefSeq" id="WP_303680045.1">
    <property type="nucleotide sequence ID" value="NZ_MNTG01000032.1"/>
</dbReference>
<dbReference type="Pfam" id="PF03544">
    <property type="entry name" value="TonB_C"/>
    <property type="match status" value="1"/>
</dbReference>